<evidence type="ECO:0000313" key="4">
    <source>
        <dbReference type="Proteomes" id="UP000177069"/>
    </source>
</evidence>
<organism evidence="3 4">
    <name type="scientific">Candidatus Curtissbacteria bacterium RIFCSPHIGHO2_01_FULL_41_13</name>
    <dbReference type="NCBI Taxonomy" id="1797745"/>
    <lineage>
        <taxon>Bacteria</taxon>
        <taxon>Candidatus Curtissiibacteriota</taxon>
    </lineage>
</organism>
<dbReference type="Proteomes" id="UP000177069">
    <property type="component" value="Unassembled WGS sequence"/>
</dbReference>
<dbReference type="Gene3D" id="3.40.50.1010">
    <property type="entry name" value="5'-nuclease"/>
    <property type="match status" value="1"/>
</dbReference>
<dbReference type="AlphaFoldDB" id="A0A1F5FYZ5"/>
<dbReference type="EMBL" id="MFBA01000048">
    <property type="protein sequence ID" value="OGD84836.1"/>
    <property type="molecule type" value="Genomic_DNA"/>
</dbReference>
<proteinExistence type="predicted"/>
<dbReference type="PANTHER" id="PTHR35901">
    <property type="entry name" value="RIBONUCLEASE VAPC3"/>
    <property type="match status" value="1"/>
</dbReference>
<dbReference type="InterPro" id="IPR002716">
    <property type="entry name" value="PIN_dom"/>
</dbReference>
<reference evidence="3 4" key="1">
    <citation type="journal article" date="2016" name="Nat. Commun.">
        <title>Thousands of microbial genomes shed light on interconnected biogeochemical processes in an aquifer system.</title>
        <authorList>
            <person name="Anantharaman K."/>
            <person name="Brown C.T."/>
            <person name="Hug L.A."/>
            <person name="Sharon I."/>
            <person name="Castelle C.J."/>
            <person name="Probst A.J."/>
            <person name="Thomas B.C."/>
            <person name="Singh A."/>
            <person name="Wilkins M.J."/>
            <person name="Karaoz U."/>
            <person name="Brodie E.L."/>
            <person name="Williams K.H."/>
            <person name="Hubbard S.S."/>
            <person name="Banfield J.F."/>
        </authorList>
    </citation>
    <scope>NUCLEOTIDE SEQUENCE [LARGE SCALE GENOMIC DNA]</scope>
</reference>
<gene>
    <name evidence="3" type="ORF">A2696_00950</name>
</gene>
<comment type="caution">
    <text evidence="3">The sequence shown here is derived from an EMBL/GenBank/DDBJ whole genome shotgun (WGS) entry which is preliminary data.</text>
</comment>
<accession>A0A1F5FYZ5</accession>
<dbReference type="SUPFAM" id="SSF88723">
    <property type="entry name" value="PIN domain-like"/>
    <property type="match status" value="1"/>
</dbReference>
<dbReference type="CDD" id="cd09873">
    <property type="entry name" value="PIN_Pae0151-like"/>
    <property type="match status" value="1"/>
</dbReference>
<evidence type="ECO:0000313" key="3">
    <source>
        <dbReference type="EMBL" id="OGD84836.1"/>
    </source>
</evidence>
<dbReference type="PANTHER" id="PTHR35901:SF1">
    <property type="entry name" value="EXONUCLEASE VAPC9"/>
    <property type="match status" value="1"/>
</dbReference>
<sequence>MRNIVLDSSVIAKWFFPEEDQGDLALEVKEDFTNKIISISLPLLIFYEVNNLLRTAIKSLRIDRGKAISAYQGFLELDFIVYSSKELMEKALEKAVNLDISSYDASYVVLAEYLKAPFFTTDKKLLEKTKNQVVKNLQNYPV</sequence>
<feature type="domain" description="PIN" evidence="2">
    <location>
        <begin position="4"/>
        <end position="127"/>
    </location>
</feature>
<dbReference type="InterPro" id="IPR029060">
    <property type="entry name" value="PIN-like_dom_sf"/>
</dbReference>
<evidence type="ECO:0000259" key="2">
    <source>
        <dbReference type="Pfam" id="PF01850"/>
    </source>
</evidence>
<evidence type="ECO:0000256" key="1">
    <source>
        <dbReference type="ARBA" id="ARBA00022842"/>
    </source>
</evidence>
<dbReference type="InterPro" id="IPR044153">
    <property type="entry name" value="PIN_Pae0151-like"/>
</dbReference>
<keyword evidence="1" id="KW-0460">Magnesium</keyword>
<name>A0A1F5FYZ5_9BACT</name>
<dbReference type="Pfam" id="PF01850">
    <property type="entry name" value="PIN"/>
    <property type="match status" value="1"/>
</dbReference>
<protein>
    <recommendedName>
        <fullName evidence="2">PIN domain-containing protein</fullName>
    </recommendedName>
</protein>
<dbReference type="InterPro" id="IPR051619">
    <property type="entry name" value="TypeII_TA_RNase_PINc/VapC"/>
</dbReference>